<dbReference type="PRINTS" id="PR01006">
    <property type="entry name" value="FLGHOOKFLIE"/>
</dbReference>
<feature type="region of interest" description="Disordered" evidence="6">
    <location>
        <begin position="1"/>
        <end position="36"/>
    </location>
</feature>
<evidence type="ECO:0000256" key="3">
    <source>
        <dbReference type="ARBA" id="ARBA00023143"/>
    </source>
</evidence>
<accession>A0ABU3BSU5</accession>
<evidence type="ECO:0000256" key="5">
    <source>
        <dbReference type="NCBIfam" id="TIGR00205"/>
    </source>
</evidence>
<organism evidence="7 8">
    <name type="scientific">Rubrivirga litoralis</name>
    <dbReference type="NCBI Taxonomy" id="3075598"/>
    <lineage>
        <taxon>Bacteria</taxon>
        <taxon>Pseudomonadati</taxon>
        <taxon>Rhodothermota</taxon>
        <taxon>Rhodothermia</taxon>
        <taxon>Rhodothermales</taxon>
        <taxon>Rubricoccaceae</taxon>
        <taxon>Rubrivirga</taxon>
    </lineage>
</organism>
<dbReference type="RefSeq" id="WP_311664177.1">
    <property type="nucleotide sequence ID" value="NZ_JAVRHT010000026.1"/>
</dbReference>
<comment type="subcellular location">
    <subcellularLocation>
        <location evidence="1 4">Bacterial flagellum basal body</location>
    </subcellularLocation>
</comment>
<keyword evidence="7" id="KW-0966">Cell projection</keyword>
<dbReference type="PANTHER" id="PTHR34653">
    <property type="match status" value="1"/>
</dbReference>
<comment type="caution">
    <text evidence="7">The sequence shown here is derived from an EMBL/GenBank/DDBJ whole genome shotgun (WGS) entry which is preliminary data.</text>
</comment>
<evidence type="ECO:0000313" key="7">
    <source>
        <dbReference type="EMBL" id="MDT0632359.1"/>
    </source>
</evidence>
<keyword evidence="8" id="KW-1185">Reference proteome</keyword>
<keyword evidence="3 4" id="KW-0975">Bacterial flagellum</keyword>
<protein>
    <recommendedName>
        <fullName evidence="4 5">Flagellar hook-basal body complex protein FliE</fullName>
    </recommendedName>
</protein>
<evidence type="ECO:0000256" key="1">
    <source>
        <dbReference type="ARBA" id="ARBA00004117"/>
    </source>
</evidence>
<keyword evidence="7" id="KW-0969">Cilium</keyword>
<evidence type="ECO:0000256" key="6">
    <source>
        <dbReference type="SAM" id="MobiDB-lite"/>
    </source>
</evidence>
<sequence length="102" mass="11155">MTVSPIQLQRLQGLTPGDGPRPSWTAPGAGGGFADTLRDAIGQVDASQKTADGQIEAFVAGEQENLHEVTIAMNEARLHFQLMTEVRNKSLETYQELMRMQV</sequence>
<keyword evidence="7" id="KW-0282">Flagellum</keyword>
<feature type="compositionally biased region" description="Polar residues" evidence="6">
    <location>
        <begin position="1"/>
        <end position="12"/>
    </location>
</feature>
<proteinExistence type="inferred from homology"/>
<dbReference type="NCBIfam" id="TIGR00205">
    <property type="entry name" value="fliE"/>
    <property type="match status" value="1"/>
</dbReference>
<evidence type="ECO:0000256" key="4">
    <source>
        <dbReference type="HAMAP-Rule" id="MF_00724"/>
    </source>
</evidence>
<reference evidence="7 8" key="1">
    <citation type="submission" date="2023-09" db="EMBL/GenBank/DDBJ databases">
        <authorList>
            <person name="Rey-Velasco X."/>
        </authorList>
    </citation>
    <scope>NUCLEOTIDE SEQUENCE [LARGE SCALE GENOMIC DNA]</scope>
    <source>
        <strain evidence="7 8">F394</strain>
    </source>
</reference>
<evidence type="ECO:0000256" key="2">
    <source>
        <dbReference type="ARBA" id="ARBA00009272"/>
    </source>
</evidence>
<comment type="similarity">
    <text evidence="2 4">Belongs to the FliE family.</text>
</comment>
<evidence type="ECO:0000313" key="8">
    <source>
        <dbReference type="Proteomes" id="UP001267426"/>
    </source>
</evidence>
<dbReference type="HAMAP" id="MF_00724">
    <property type="entry name" value="FliE"/>
    <property type="match status" value="1"/>
</dbReference>
<dbReference type="Proteomes" id="UP001267426">
    <property type="component" value="Unassembled WGS sequence"/>
</dbReference>
<name>A0ABU3BSU5_9BACT</name>
<gene>
    <name evidence="4 7" type="primary">fliE</name>
    <name evidence="7" type="ORF">RM540_11425</name>
</gene>
<dbReference type="InterPro" id="IPR001624">
    <property type="entry name" value="FliE"/>
</dbReference>
<dbReference type="EMBL" id="JAVRHT010000026">
    <property type="protein sequence ID" value="MDT0632359.1"/>
    <property type="molecule type" value="Genomic_DNA"/>
</dbReference>
<dbReference type="PANTHER" id="PTHR34653:SF1">
    <property type="entry name" value="FLAGELLAR HOOK-BASAL BODY COMPLEX PROTEIN FLIE"/>
    <property type="match status" value="1"/>
</dbReference>
<dbReference type="Pfam" id="PF02049">
    <property type="entry name" value="FliE"/>
    <property type="match status" value="1"/>
</dbReference>